<keyword evidence="1" id="KW-1133">Transmembrane helix</keyword>
<gene>
    <name evidence="2" type="ORF">METZ01_LOCUS507458</name>
</gene>
<feature type="transmembrane region" description="Helical" evidence="1">
    <location>
        <begin position="29"/>
        <end position="47"/>
    </location>
</feature>
<sequence>MPEISFKNADFIKNTKALISLIRNNFKGLILYTLIAFFIGILYSFTLTPTFRVNSTISPSDEAASVMESTGSIFSTLLGGNMSTTIDQFLETMFSSPVAEKMWNEGYNEILFAINYDPEAKKYLRREPTTLESLRSWILGYEIDREITHLDLKDFLIGSFQVDPLIGTANYNIYSLTDDPVFYKKMMLDLLKAGDTVVKQDKL</sequence>
<feature type="non-terminal residue" evidence="2">
    <location>
        <position position="203"/>
    </location>
</feature>
<keyword evidence="1" id="KW-0472">Membrane</keyword>
<proteinExistence type="predicted"/>
<evidence type="ECO:0000313" key="2">
    <source>
        <dbReference type="EMBL" id="SVE54604.1"/>
    </source>
</evidence>
<protein>
    <recommendedName>
        <fullName evidence="3">Polysaccharide chain length determinant N-terminal domain-containing protein</fullName>
    </recommendedName>
</protein>
<evidence type="ECO:0000256" key="1">
    <source>
        <dbReference type="SAM" id="Phobius"/>
    </source>
</evidence>
<keyword evidence="1" id="KW-0812">Transmembrane</keyword>
<organism evidence="2">
    <name type="scientific">marine metagenome</name>
    <dbReference type="NCBI Taxonomy" id="408172"/>
    <lineage>
        <taxon>unclassified sequences</taxon>
        <taxon>metagenomes</taxon>
        <taxon>ecological metagenomes</taxon>
    </lineage>
</organism>
<accession>A0A383EDA6</accession>
<evidence type="ECO:0008006" key="3">
    <source>
        <dbReference type="Google" id="ProtNLM"/>
    </source>
</evidence>
<dbReference type="EMBL" id="UINC01224825">
    <property type="protein sequence ID" value="SVE54604.1"/>
    <property type="molecule type" value="Genomic_DNA"/>
</dbReference>
<reference evidence="2" key="1">
    <citation type="submission" date="2018-05" db="EMBL/GenBank/DDBJ databases">
        <authorList>
            <person name="Lanie J.A."/>
            <person name="Ng W.-L."/>
            <person name="Kazmierczak K.M."/>
            <person name="Andrzejewski T.M."/>
            <person name="Davidsen T.M."/>
            <person name="Wayne K.J."/>
            <person name="Tettelin H."/>
            <person name="Glass J.I."/>
            <person name="Rusch D."/>
            <person name="Podicherti R."/>
            <person name="Tsui H.-C.T."/>
            <person name="Winkler M.E."/>
        </authorList>
    </citation>
    <scope>NUCLEOTIDE SEQUENCE</scope>
</reference>
<dbReference type="AlphaFoldDB" id="A0A383EDA6"/>
<name>A0A383EDA6_9ZZZZ</name>